<evidence type="ECO:0000313" key="1">
    <source>
        <dbReference type="EMBL" id="KAG8472206.1"/>
    </source>
</evidence>
<dbReference type="OrthoDB" id="1001529at2759"/>
<evidence type="ECO:0000313" key="2">
    <source>
        <dbReference type="Proteomes" id="UP000701853"/>
    </source>
</evidence>
<gene>
    <name evidence="1" type="ORF">CXB51_036859</name>
</gene>
<organism evidence="1 2">
    <name type="scientific">Gossypium anomalum</name>
    <dbReference type="NCBI Taxonomy" id="47600"/>
    <lineage>
        <taxon>Eukaryota</taxon>
        <taxon>Viridiplantae</taxon>
        <taxon>Streptophyta</taxon>
        <taxon>Embryophyta</taxon>
        <taxon>Tracheophyta</taxon>
        <taxon>Spermatophyta</taxon>
        <taxon>Magnoliopsida</taxon>
        <taxon>eudicotyledons</taxon>
        <taxon>Gunneridae</taxon>
        <taxon>Pentapetalae</taxon>
        <taxon>rosids</taxon>
        <taxon>malvids</taxon>
        <taxon>Malvales</taxon>
        <taxon>Malvaceae</taxon>
        <taxon>Malvoideae</taxon>
        <taxon>Gossypium</taxon>
    </lineage>
</organism>
<accession>A0A8J6CII8</accession>
<dbReference type="Proteomes" id="UP000701853">
    <property type="component" value="Chromosome 13"/>
</dbReference>
<proteinExistence type="predicted"/>
<reference evidence="1 2" key="1">
    <citation type="journal article" date="2021" name="bioRxiv">
        <title>The Gossypium anomalum genome as a resource for cotton improvement and evolutionary analysis of hybrid incompatibility.</title>
        <authorList>
            <person name="Grover C.E."/>
            <person name="Yuan D."/>
            <person name="Arick M.A."/>
            <person name="Miller E.R."/>
            <person name="Hu G."/>
            <person name="Peterson D.G."/>
            <person name="Wendel J.F."/>
            <person name="Udall J.A."/>
        </authorList>
    </citation>
    <scope>NUCLEOTIDE SEQUENCE [LARGE SCALE GENOMIC DNA]</scope>
    <source>
        <strain evidence="1">JFW-Udall</strain>
        <tissue evidence="1">Leaf</tissue>
    </source>
</reference>
<name>A0A8J6CII8_9ROSI</name>
<sequence>MADLCVVKNMEKPMSKTELSKEMCTSPIVHTDKCRNGEAPNNDGVNVKKGETSSAAVTVAAPIADN</sequence>
<keyword evidence="2" id="KW-1185">Reference proteome</keyword>
<dbReference type="EMBL" id="JAHUZN010000013">
    <property type="protein sequence ID" value="KAG8472206.1"/>
    <property type="molecule type" value="Genomic_DNA"/>
</dbReference>
<comment type="caution">
    <text evidence="1">The sequence shown here is derived from an EMBL/GenBank/DDBJ whole genome shotgun (WGS) entry which is preliminary data.</text>
</comment>
<dbReference type="AlphaFoldDB" id="A0A8J6CII8"/>
<protein>
    <submittedName>
        <fullName evidence="1">Uncharacterized protein</fullName>
    </submittedName>
</protein>